<reference evidence="2 3" key="1">
    <citation type="submission" date="2020-04" db="EMBL/GenBank/DDBJ databases">
        <authorList>
            <person name="De Canck E."/>
        </authorList>
    </citation>
    <scope>NUCLEOTIDE SEQUENCE [LARGE SCALE GENOMIC DNA]</scope>
    <source>
        <strain evidence="2 3">LMG 28688</strain>
    </source>
</reference>
<dbReference type="AlphaFoldDB" id="A0A6J5GFX7"/>
<dbReference type="Proteomes" id="UP000494119">
    <property type="component" value="Unassembled WGS sequence"/>
</dbReference>
<feature type="region of interest" description="Disordered" evidence="1">
    <location>
        <begin position="366"/>
        <end position="386"/>
    </location>
</feature>
<evidence type="ECO:0000313" key="2">
    <source>
        <dbReference type="EMBL" id="CAB3798055.1"/>
    </source>
</evidence>
<dbReference type="EMBL" id="CADIKL010000026">
    <property type="protein sequence ID" value="CAB3798055.1"/>
    <property type="molecule type" value="Genomic_DNA"/>
</dbReference>
<organism evidence="2 3">
    <name type="scientific">Paraburkholderia caffeinitolerans</name>
    <dbReference type="NCBI Taxonomy" id="1723730"/>
    <lineage>
        <taxon>Bacteria</taxon>
        <taxon>Pseudomonadati</taxon>
        <taxon>Pseudomonadota</taxon>
        <taxon>Betaproteobacteria</taxon>
        <taxon>Burkholderiales</taxon>
        <taxon>Burkholderiaceae</taxon>
        <taxon>Paraburkholderia</taxon>
    </lineage>
</organism>
<accession>A0A6J5GFX7</accession>
<gene>
    <name evidence="2" type="ORF">LMG28688_04668</name>
</gene>
<proteinExistence type="predicted"/>
<evidence type="ECO:0000256" key="1">
    <source>
        <dbReference type="SAM" id="MobiDB-lite"/>
    </source>
</evidence>
<name>A0A6J5GFX7_9BURK</name>
<protein>
    <submittedName>
        <fullName evidence="2">Uncharacterized protein</fullName>
    </submittedName>
</protein>
<sequence>MAKDELMGFSITGGTMFNSMDSIGLRGNRFLAVFRGDTMGEGPSLSGIGVFEGDISDEDRSTMRNMRNTVCAMKDVPNLRPGNPTFFSASVTCQDGREVNVFMDTPSIPQDVGRAVLTPTRELITKFCKTGTPVAKLDASAEIAQKDGKLVVTFNFRNSGKSVITFSSPATWEGKFNPISKASNIEIGGRPAGQKDGYFSMIFGSKDFINANDYTNNIVKIPPGEARYLKFAAYPKNRISKGIYEIGGTVSIGKILEPELLKGAAEFDMPLSKIELMEDYPSNDEQLHQLEAYRRELLWDQGSPPDVPVEETGYYRAYGDYDESAPRGDDAQLLRKGEKFPERALLRSVGGHSLESGPVKTWRWNAYPDSKLRGNTGPDGKPETAK</sequence>
<keyword evidence="3" id="KW-1185">Reference proteome</keyword>
<evidence type="ECO:0000313" key="3">
    <source>
        <dbReference type="Proteomes" id="UP000494119"/>
    </source>
</evidence>